<protein>
    <submittedName>
        <fullName evidence="9">MFS transporter</fullName>
    </submittedName>
</protein>
<gene>
    <name evidence="9" type="ORF">E6C55_01540</name>
</gene>
<feature type="transmembrane region" description="Helical" evidence="7">
    <location>
        <begin position="330"/>
        <end position="347"/>
    </location>
</feature>
<feature type="transmembrane region" description="Helical" evidence="7">
    <location>
        <begin position="45"/>
        <end position="63"/>
    </location>
</feature>
<dbReference type="InterPro" id="IPR020846">
    <property type="entry name" value="MFS_dom"/>
</dbReference>
<dbReference type="AlphaFoldDB" id="A0A4S4C9E1"/>
<dbReference type="Gene3D" id="1.20.1720.10">
    <property type="entry name" value="Multidrug resistance protein D"/>
    <property type="match status" value="1"/>
</dbReference>
<dbReference type="Gene3D" id="1.20.1250.20">
    <property type="entry name" value="MFS general substrate transporter like domains"/>
    <property type="match status" value="1"/>
</dbReference>
<dbReference type="RefSeq" id="WP_136367995.1">
    <property type="nucleotide sequence ID" value="NZ_SSOB01000001.1"/>
</dbReference>
<accession>A0A4S4C9E1</accession>
<proteinExistence type="predicted"/>
<dbReference type="Proteomes" id="UP000310636">
    <property type="component" value="Unassembled WGS sequence"/>
</dbReference>
<dbReference type="Pfam" id="PF07690">
    <property type="entry name" value="MFS_1"/>
    <property type="match status" value="1"/>
</dbReference>
<evidence type="ECO:0000256" key="1">
    <source>
        <dbReference type="ARBA" id="ARBA00004651"/>
    </source>
</evidence>
<dbReference type="InterPro" id="IPR036259">
    <property type="entry name" value="MFS_trans_sf"/>
</dbReference>
<comment type="caution">
    <text evidence="9">The sequence shown here is derived from an EMBL/GenBank/DDBJ whole genome shotgun (WGS) entry which is preliminary data.</text>
</comment>
<evidence type="ECO:0000256" key="7">
    <source>
        <dbReference type="SAM" id="Phobius"/>
    </source>
</evidence>
<feature type="transmembrane region" description="Helical" evidence="7">
    <location>
        <begin position="134"/>
        <end position="155"/>
    </location>
</feature>
<feature type="transmembrane region" description="Helical" evidence="7">
    <location>
        <begin position="399"/>
        <end position="418"/>
    </location>
</feature>
<evidence type="ECO:0000256" key="6">
    <source>
        <dbReference type="ARBA" id="ARBA00023136"/>
    </source>
</evidence>
<dbReference type="NCBIfam" id="TIGR00711">
    <property type="entry name" value="efflux_EmrB"/>
    <property type="match status" value="1"/>
</dbReference>
<dbReference type="CDD" id="cd17502">
    <property type="entry name" value="MFS_Azr1_MDR_like"/>
    <property type="match status" value="1"/>
</dbReference>
<keyword evidence="10" id="KW-1185">Reference proteome</keyword>
<feature type="transmembrane region" description="Helical" evidence="7">
    <location>
        <begin position="300"/>
        <end position="318"/>
    </location>
</feature>
<evidence type="ECO:0000256" key="3">
    <source>
        <dbReference type="ARBA" id="ARBA00022475"/>
    </source>
</evidence>
<keyword evidence="4 7" id="KW-0812">Transmembrane</keyword>
<dbReference type="PANTHER" id="PTHR23501">
    <property type="entry name" value="MAJOR FACILITATOR SUPERFAMILY"/>
    <property type="match status" value="1"/>
</dbReference>
<keyword evidence="2" id="KW-0813">Transport</keyword>
<evidence type="ECO:0000256" key="5">
    <source>
        <dbReference type="ARBA" id="ARBA00022989"/>
    </source>
</evidence>
<evidence type="ECO:0000313" key="10">
    <source>
        <dbReference type="Proteomes" id="UP000310636"/>
    </source>
</evidence>
<evidence type="ECO:0000256" key="4">
    <source>
        <dbReference type="ARBA" id="ARBA00022692"/>
    </source>
</evidence>
<comment type="subcellular location">
    <subcellularLocation>
        <location evidence="1">Cell membrane</location>
        <topology evidence="1">Multi-pass membrane protein</topology>
    </subcellularLocation>
</comment>
<feature type="transmembrane region" description="Helical" evidence="7">
    <location>
        <begin position="353"/>
        <end position="378"/>
    </location>
</feature>
<keyword evidence="6 7" id="KW-0472">Membrane</keyword>
<dbReference type="InterPro" id="IPR011701">
    <property type="entry name" value="MFS"/>
</dbReference>
<dbReference type="InterPro" id="IPR004638">
    <property type="entry name" value="EmrB-like"/>
</dbReference>
<dbReference type="GO" id="GO:0022857">
    <property type="term" value="F:transmembrane transporter activity"/>
    <property type="evidence" value="ECO:0007669"/>
    <property type="project" value="InterPro"/>
</dbReference>
<feature type="transmembrane region" description="Helical" evidence="7">
    <location>
        <begin position="265"/>
        <end position="288"/>
    </location>
</feature>
<name>A0A4S4C9E1_9BACL</name>
<feature type="transmembrane region" description="Helical" evidence="7">
    <location>
        <begin position="100"/>
        <end position="122"/>
    </location>
</feature>
<sequence length="464" mass="50019">MAKRTNVRWVVAGLLIALFIGALDVTVVSTATKHIIADLKGTSLFSWVFTIYTLTTCVTTPIFGKLTDLFGRKIVFLIGIVLFILGSVLCGFAHSMTALIFYRAIQGIGAGALNPVCFTIVADLFTGEKRGRMMGVFASVWSIAGLFGPLVGGYFVDQVSWRWIFFINLPLGVLSLLFVATCLHEKFDRQRKSIDYAGAATFTVAITALLYAILSGGEKIAWNSAAMFALLAVSFVFLIMFFWIEAKAKEPMIPLSLFRNRVMNVSNLSGFLSFAISSGVTIYAPLWIQSIQGHTATQSGLLVMPMTLAWPLAANLVGRYMYRLGIKASVVFGAIVVLGGSVWLATLGAASPYWYWIGIMAIIGFGMGFCSTPATVMVQSAVGFESRGVAMSTNSLIRSMGQTIGVAVFGTIFNHYVLSDAAPAADLVDGMHAIFALMLAIAAVHLLAVVFLPRHKKVMAGQVS</sequence>
<evidence type="ECO:0000259" key="8">
    <source>
        <dbReference type="PROSITE" id="PS50850"/>
    </source>
</evidence>
<keyword evidence="3" id="KW-1003">Cell membrane</keyword>
<feature type="transmembrane region" description="Helical" evidence="7">
    <location>
        <begin position="430"/>
        <end position="452"/>
    </location>
</feature>
<evidence type="ECO:0000313" key="9">
    <source>
        <dbReference type="EMBL" id="THF84680.1"/>
    </source>
</evidence>
<feature type="transmembrane region" description="Helical" evidence="7">
    <location>
        <begin position="75"/>
        <end position="94"/>
    </location>
</feature>
<organism evidence="9 10">
    <name type="scientific">Cohnella fermenti</name>
    <dbReference type="NCBI Taxonomy" id="2565925"/>
    <lineage>
        <taxon>Bacteria</taxon>
        <taxon>Bacillati</taxon>
        <taxon>Bacillota</taxon>
        <taxon>Bacilli</taxon>
        <taxon>Bacillales</taxon>
        <taxon>Paenibacillaceae</taxon>
        <taxon>Cohnella</taxon>
    </lineage>
</organism>
<dbReference type="PANTHER" id="PTHR23501:SF191">
    <property type="entry name" value="VACUOLAR BASIC AMINO ACID TRANSPORTER 4"/>
    <property type="match status" value="1"/>
</dbReference>
<dbReference type="SUPFAM" id="SSF103473">
    <property type="entry name" value="MFS general substrate transporter"/>
    <property type="match status" value="1"/>
</dbReference>
<dbReference type="FunFam" id="1.20.1720.10:FF:000004">
    <property type="entry name" value="EmrB/QacA family drug resistance transporter"/>
    <property type="match status" value="1"/>
</dbReference>
<dbReference type="PROSITE" id="PS50850">
    <property type="entry name" value="MFS"/>
    <property type="match status" value="1"/>
</dbReference>
<feature type="transmembrane region" description="Helical" evidence="7">
    <location>
        <begin position="196"/>
        <end position="214"/>
    </location>
</feature>
<dbReference type="GO" id="GO:0005886">
    <property type="term" value="C:plasma membrane"/>
    <property type="evidence" value="ECO:0007669"/>
    <property type="project" value="UniProtKB-SubCell"/>
</dbReference>
<feature type="transmembrane region" description="Helical" evidence="7">
    <location>
        <begin position="161"/>
        <end position="184"/>
    </location>
</feature>
<feature type="domain" description="Major facilitator superfamily (MFS) profile" evidence="8">
    <location>
        <begin position="10"/>
        <end position="457"/>
    </location>
</feature>
<feature type="transmembrane region" description="Helical" evidence="7">
    <location>
        <begin position="220"/>
        <end position="244"/>
    </location>
</feature>
<dbReference type="EMBL" id="SSOB01000001">
    <property type="protein sequence ID" value="THF84680.1"/>
    <property type="molecule type" value="Genomic_DNA"/>
</dbReference>
<keyword evidence="5 7" id="KW-1133">Transmembrane helix</keyword>
<dbReference type="OrthoDB" id="9816041at2"/>
<evidence type="ECO:0000256" key="2">
    <source>
        <dbReference type="ARBA" id="ARBA00022448"/>
    </source>
</evidence>
<reference evidence="9 10" key="1">
    <citation type="submission" date="2019-04" db="EMBL/GenBank/DDBJ databases">
        <title>Cohnella sp. nov. isolated from preserved vegetables.</title>
        <authorList>
            <person name="Lin S.-Y."/>
            <person name="Hung M.-H."/>
            <person name="Young C.-C."/>
        </authorList>
    </citation>
    <scope>NUCLEOTIDE SEQUENCE [LARGE SCALE GENOMIC DNA]</scope>
    <source>
        <strain evidence="9 10">CC-MHH1044</strain>
    </source>
</reference>